<name>A0ABV1HF22_9FIRM</name>
<accession>A0ABV1HF22</accession>
<comment type="function">
    <text evidence="5">Responsible for synthesis of pseudouridine from uracil.</text>
</comment>
<dbReference type="PROSITE" id="PS01129">
    <property type="entry name" value="PSI_RLU"/>
    <property type="match status" value="1"/>
</dbReference>
<keyword evidence="3 5" id="KW-0413">Isomerase</keyword>
<gene>
    <name evidence="7" type="ORF">WMO43_07320</name>
</gene>
<dbReference type="EMBL" id="JBBMEX010000006">
    <property type="protein sequence ID" value="MEQ2557677.1"/>
    <property type="molecule type" value="Genomic_DNA"/>
</dbReference>
<dbReference type="InterPro" id="IPR036986">
    <property type="entry name" value="S4_RNA-bd_sf"/>
</dbReference>
<protein>
    <recommendedName>
        <fullName evidence="5">Pseudouridine synthase</fullName>
        <ecNumber evidence="5">5.4.99.-</ecNumber>
    </recommendedName>
</protein>
<evidence type="ECO:0000256" key="2">
    <source>
        <dbReference type="ARBA" id="ARBA00010876"/>
    </source>
</evidence>
<reference evidence="7 8" key="1">
    <citation type="submission" date="2024-03" db="EMBL/GenBank/DDBJ databases">
        <title>Human intestinal bacterial collection.</title>
        <authorList>
            <person name="Pauvert C."/>
            <person name="Hitch T.C.A."/>
            <person name="Clavel T."/>
        </authorList>
    </citation>
    <scope>NUCLEOTIDE SEQUENCE [LARGE SCALE GENOMIC DNA]</scope>
    <source>
        <strain evidence="7 8">CLA-AA-H185</strain>
    </source>
</reference>
<evidence type="ECO:0000256" key="5">
    <source>
        <dbReference type="RuleBase" id="RU362028"/>
    </source>
</evidence>
<comment type="catalytic activity">
    <reaction evidence="1 5">
        <text>a uridine in RNA = a pseudouridine in RNA</text>
        <dbReference type="Rhea" id="RHEA:48348"/>
        <dbReference type="Rhea" id="RHEA-COMP:12068"/>
        <dbReference type="Rhea" id="RHEA-COMP:12069"/>
        <dbReference type="ChEBI" id="CHEBI:65314"/>
        <dbReference type="ChEBI" id="CHEBI:65315"/>
    </reaction>
</comment>
<dbReference type="SUPFAM" id="SSF55120">
    <property type="entry name" value="Pseudouridine synthase"/>
    <property type="match status" value="1"/>
</dbReference>
<dbReference type="Pfam" id="PF00849">
    <property type="entry name" value="PseudoU_synth_2"/>
    <property type="match status" value="1"/>
</dbReference>
<dbReference type="GO" id="GO:0016853">
    <property type="term" value="F:isomerase activity"/>
    <property type="evidence" value="ECO:0007669"/>
    <property type="project" value="UniProtKB-KW"/>
</dbReference>
<dbReference type="InterPro" id="IPR020103">
    <property type="entry name" value="PsdUridine_synth_cat_dom_sf"/>
</dbReference>
<feature type="domain" description="Pseudouridine synthase RsuA/RluA-like" evidence="6">
    <location>
        <begin position="98"/>
        <end position="256"/>
    </location>
</feature>
<evidence type="ECO:0000313" key="8">
    <source>
        <dbReference type="Proteomes" id="UP001454489"/>
    </source>
</evidence>
<evidence type="ECO:0000256" key="4">
    <source>
        <dbReference type="PROSITE-ProRule" id="PRU00182"/>
    </source>
</evidence>
<dbReference type="Gene3D" id="3.30.2350.10">
    <property type="entry name" value="Pseudouridine synthase"/>
    <property type="match status" value="1"/>
</dbReference>
<dbReference type="CDD" id="cd02869">
    <property type="entry name" value="PseudoU_synth_RluA_like"/>
    <property type="match status" value="1"/>
</dbReference>
<evidence type="ECO:0000256" key="3">
    <source>
        <dbReference type="ARBA" id="ARBA00023235"/>
    </source>
</evidence>
<keyword evidence="8" id="KW-1185">Reference proteome</keyword>
<sequence length="321" mass="36165">MKEIVINENEAGQRLDKFLGKLLKEAPASFYYKMLRKKNIVLNGKKATGNEKLTAGDSVKLFLSDETFEKFAGKQQTKDPVVSVPHISLEIVYEDHDILAINKPAGMLSQKAKKEDISANEYILQYLLESGTITRESLHTFKPSVCNRLDRNTSGILVAGKTLNGLQQMSKAFRERSMEKYYLAIVAGHISKPRRIEGFLKKDEKNNQVTILSEPSNDAKPIITEYRPLKLVGQVTLLEVHLITGRSHQIRAHLASIGHPVIGDTKYGNPRLNREFLKNAGVTHQLLHAYRLFLADGTKIQADAPKEFERALECQKTGREK</sequence>
<keyword evidence="4" id="KW-0694">RNA-binding</keyword>
<dbReference type="InterPro" id="IPR006225">
    <property type="entry name" value="PsdUridine_synth_RluC/D"/>
</dbReference>
<evidence type="ECO:0000256" key="1">
    <source>
        <dbReference type="ARBA" id="ARBA00000073"/>
    </source>
</evidence>
<dbReference type="RefSeq" id="WP_353530745.1">
    <property type="nucleotide sequence ID" value="NZ_JBBMEX010000006.1"/>
</dbReference>
<evidence type="ECO:0000259" key="6">
    <source>
        <dbReference type="Pfam" id="PF00849"/>
    </source>
</evidence>
<organism evidence="7 8">
    <name type="scientific">Maccoyibacter intestinihominis</name>
    <dbReference type="NCBI Taxonomy" id="3133499"/>
    <lineage>
        <taxon>Bacteria</taxon>
        <taxon>Bacillati</taxon>
        <taxon>Bacillota</taxon>
        <taxon>Clostridia</taxon>
        <taxon>Lachnospirales</taxon>
        <taxon>Lachnospiraceae</taxon>
        <taxon>Maccoyibacter</taxon>
    </lineage>
</organism>
<dbReference type="InterPro" id="IPR050188">
    <property type="entry name" value="RluA_PseudoU_synthase"/>
</dbReference>
<dbReference type="PROSITE" id="PS50889">
    <property type="entry name" value="S4"/>
    <property type="match status" value="1"/>
</dbReference>
<dbReference type="Gene3D" id="3.10.290.10">
    <property type="entry name" value="RNA-binding S4 domain"/>
    <property type="match status" value="1"/>
</dbReference>
<comment type="similarity">
    <text evidence="2 5">Belongs to the pseudouridine synthase RluA family.</text>
</comment>
<dbReference type="PANTHER" id="PTHR21600:SF83">
    <property type="entry name" value="PSEUDOURIDYLATE SYNTHASE RPUSD4, MITOCHONDRIAL"/>
    <property type="match status" value="1"/>
</dbReference>
<dbReference type="PANTHER" id="PTHR21600">
    <property type="entry name" value="MITOCHONDRIAL RNA PSEUDOURIDINE SYNTHASE"/>
    <property type="match status" value="1"/>
</dbReference>
<proteinExistence type="inferred from homology"/>
<comment type="caution">
    <text evidence="7">The sequence shown here is derived from an EMBL/GenBank/DDBJ whole genome shotgun (WGS) entry which is preliminary data.</text>
</comment>
<dbReference type="Proteomes" id="UP001454489">
    <property type="component" value="Unassembled WGS sequence"/>
</dbReference>
<dbReference type="EC" id="5.4.99.-" evidence="5"/>
<dbReference type="NCBIfam" id="TIGR00005">
    <property type="entry name" value="rluA_subfam"/>
    <property type="match status" value="1"/>
</dbReference>
<dbReference type="InterPro" id="IPR006224">
    <property type="entry name" value="PsdUridine_synth_RluA-like_CS"/>
</dbReference>
<evidence type="ECO:0000313" key="7">
    <source>
        <dbReference type="EMBL" id="MEQ2557677.1"/>
    </source>
</evidence>
<dbReference type="InterPro" id="IPR006145">
    <property type="entry name" value="PsdUridine_synth_RsuA/RluA"/>
</dbReference>